<proteinExistence type="predicted"/>
<dbReference type="NCBIfam" id="NF047658">
    <property type="entry name" value="HYC_CC_PP"/>
    <property type="match status" value="1"/>
</dbReference>
<keyword evidence="2" id="KW-1185">Reference proteome</keyword>
<dbReference type="InterPro" id="IPR058060">
    <property type="entry name" value="HYC_CC_PP"/>
</dbReference>
<dbReference type="Proteomes" id="UP000636010">
    <property type="component" value="Unassembled WGS sequence"/>
</dbReference>
<organism evidence="1 2">
    <name type="scientific">Marivirga lumbricoides</name>
    <dbReference type="NCBI Taxonomy" id="1046115"/>
    <lineage>
        <taxon>Bacteria</taxon>
        <taxon>Pseudomonadati</taxon>
        <taxon>Bacteroidota</taxon>
        <taxon>Cytophagia</taxon>
        <taxon>Cytophagales</taxon>
        <taxon>Marivirgaceae</taxon>
        <taxon>Marivirga</taxon>
    </lineage>
</organism>
<comment type="caution">
    <text evidence="1">The sequence shown here is derived from an EMBL/GenBank/DDBJ whole genome shotgun (WGS) entry which is preliminary data.</text>
</comment>
<protein>
    <submittedName>
        <fullName evidence="1">Uncharacterized protein</fullName>
    </submittedName>
</protein>
<evidence type="ECO:0000313" key="2">
    <source>
        <dbReference type="Proteomes" id="UP000636010"/>
    </source>
</evidence>
<accession>A0ABQ1M4D7</accession>
<name>A0ABQ1M4D7_9BACT</name>
<reference evidence="2" key="1">
    <citation type="journal article" date="2019" name="Int. J. Syst. Evol. Microbiol.">
        <title>The Global Catalogue of Microorganisms (GCM) 10K type strain sequencing project: providing services to taxonomists for standard genome sequencing and annotation.</title>
        <authorList>
            <consortium name="The Broad Institute Genomics Platform"/>
            <consortium name="The Broad Institute Genome Sequencing Center for Infectious Disease"/>
            <person name="Wu L."/>
            <person name="Ma J."/>
        </authorList>
    </citation>
    <scope>NUCLEOTIDE SEQUENCE [LARGE SCALE GENOMIC DNA]</scope>
    <source>
        <strain evidence="2">CGMCC 1.10832</strain>
    </source>
</reference>
<dbReference type="EMBL" id="BMEC01000005">
    <property type="protein sequence ID" value="GGC33501.1"/>
    <property type="molecule type" value="Genomic_DNA"/>
</dbReference>
<sequence length="108" mass="11767">MDELANISFFDAGDNCKMEEVKPVCHKAEQPVLDSKPCCQDHTLSVEAQEEITSASISKVPVAQLVIIAAVLVPELLLTESSAVVSSHLYSPPILVQDIPIIHEQFLI</sequence>
<gene>
    <name evidence="1" type="ORF">GCM10011506_18700</name>
</gene>
<evidence type="ECO:0000313" key="1">
    <source>
        <dbReference type="EMBL" id="GGC33501.1"/>
    </source>
</evidence>